<feature type="compositionally biased region" description="Basic and acidic residues" evidence="6">
    <location>
        <begin position="243"/>
        <end position="254"/>
    </location>
</feature>
<dbReference type="GO" id="GO:0000139">
    <property type="term" value="C:Golgi membrane"/>
    <property type="evidence" value="ECO:0007669"/>
    <property type="project" value="GOC"/>
</dbReference>
<feature type="domain" description="Arf-GAP" evidence="7">
    <location>
        <begin position="1"/>
        <end position="73"/>
    </location>
</feature>
<dbReference type="GO" id="GO:0005096">
    <property type="term" value="F:GTPase activator activity"/>
    <property type="evidence" value="ECO:0007669"/>
    <property type="project" value="UniProtKB-KW"/>
</dbReference>
<evidence type="ECO:0000313" key="8">
    <source>
        <dbReference type="EMBL" id="KFG26141.1"/>
    </source>
</evidence>
<accession>A0A086J1X3</accession>
<evidence type="ECO:0000256" key="6">
    <source>
        <dbReference type="SAM" id="MobiDB-lite"/>
    </source>
</evidence>
<name>A0A086J1X3_NEMA1</name>
<gene>
    <name evidence="8" type="ORF">NESG_01257</name>
</gene>
<dbReference type="PROSITE" id="PS50115">
    <property type="entry name" value="ARFGAP"/>
    <property type="match status" value="1"/>
</dbReference>
<feature type="region of interest" description="Disordered" evidence="6">
    <location>
        <begin position="198"/>
        <end position="254"/>
    </location>
</feature>
<feature type="compositionally biased region" description="Basic and acidic residues" evidence="6">
    <location>
        <begin position="154"/>
        <end position="164"/>
    </location>
</feature>
<dbReference type="InterPro" id="IPR038508">
    <property type="entry name" value="ArfGAP_dom_sf"/>
</dbReference>
<dbReference type="AlphaFoldDB" id="A0A086J1X3"/>
<evidence type="ECO:0000256" key="4">
    <source>
        <dbReference type="ARBA" id="ARBA00022833"/>
    </source>
</evidence>
<dbReference type="PRINTS" id="PR00405">
    <property type="entry name" value="REVINTRACTNG"/>
</dbReference>
<dbReference type="RefSeq" id="XP_052904696.1">
    <property type="nucleotide sequence ID" value="XM_053048891.1"/>
</dbReference>
<dbReference type="GO" id="GO:0008270">
    <property type="term" value="F:zinc ion binding"/>
    <property type="evidence" value="ECO:0007669"/>
    <property type="project" value="UniProtKB-KW"/>
</dbReference>
<evidence type="ECO:0000256" key="3">
    <source>
        <dbReference type="ARBA" id="ARBA00022771"/>
    </source>
</evidence>
<dbReference type="Proteomes" id="UP000054524">
    <property type="component" value="Unassembled WGS sequence"/>
</dbReference>
<dbReference type="GO" id="GO:0048205">
    <property type="term" value="P:COPI coating of Golgi vesicle"/>
    <property type="evidence" value="ECO:0007669"/>
    <property type="project" value="TreeGrafter"/>
</dbReference>
<organism evidence="8 9">
    <name type="scientific">Nematocida ausubeli (strain ATCC PRA-371 / ERTm2)</name>
    <name type="common">Nematode killer fungus</name>
    <dbReference type="NCBI Taxonomy" id="1913371"/>
    <lineage>
        <taxon>Eukaryota</taxon>
        <taxon>Fungi</taxon>
        <taxon>Fungi incertae sedis</taxon>
        <taxon>Microsporidia</taxon>
        <taxon>Nematocida</taxon>
    </lineage>
</organism>
<reference evidence="8 9" key="1">
    <citation type="journal article" date="2014" name="Genome Announc.">
        <title>Genome Sequence of the Microsporidian Species Nematocida sp1 Strain ERTm6 (ATCC PRA-372).</title>
        <authorList>
            <person name="Bakowski M.A."/>
            <person name="Priest M."/>
            <person name="Young S."/>
            <person name="Cuomo C.A."/>
            <person name="Troemel E.R."/>
        </authorList>
    </citation>
    <scope>NUCLEOTIDE SEQUENCE [LARGE SCALE GENOMIC DNA]</scope>
    <source>
        <strain evidence="8 9">ERTm6</strain>
    </source>
</reference>
<evidence type="ECO:0000256" key="1">
    <source>
        <dbReference type="ARBA" id="ARBA00022468"/>
    </source>
</evidence>
<keyword evidence="1" id="KW-0343">GTPase activation</keyword>
<proteinExistence type="predicted"/>
<dbReference type="InterPro" id="IPR001164">
    <property type="entry name" value="ArfGAP_dom"/>
</dbReference>
<keyword evidence="2" id="KW-0479">Metal-binding</keyword>
<sequence length="269" mass="30265">MNERIINKSGNKNCILCGNKNPSWGCLPFAILACTKCAGGIRELGTSVCSVKSLLLDEVDDDFLHPFITGSNSLFLDWYAKKSKEDLKPAFFKTALAKEYAKDLKEGKIKEKTITSAPTLKNTPLDQTKKTQRKSKLKFLTENDAGSDEEPEEREEKQEERQEEILKKKTIRRVPGRIQTDDASAISRLGMFKNVKDMTKQTEESTLAKQTGRNNSRVITDDPQNETKQEIVKGKNFIGSADAPKETVTDRLKNSLEKGKNTLLNTFKK</sequence>
<dbReference type="EMBL" id="AKIJ01000003">
    <property type="protein sequence ID" value="KFG26141.1"/>
    <property type="molecule type" value="Genomic_DNA"/>
</dbReference>
<evidence type="ECO:0000256" key="5">
    <source>
        <dbReference type="PROSITE-ProRule" id="PRU00288"/>
    </source>
</evidence>
<dbReference type="PANTHER" id="PTHR45686">
    <property type="entry name" value="ADP-RIBOSYLATION FACTOR GTPASE ACTIVATING PROTEIN 3, ISOFORM H-RELATED"/>
    <property type="match status" value="1"/>
</dbReference>
<dbReference type="PANTHER" id="PTHR45686:SF4">
    <property type="entry name" value="ADP-RIBOSYLATION FACTOR GTPASE ACTIVATING PROTEIN 3, ISOFORM H"/>
    <property type="match status" value="1"/>
</dbReference>
<evidence type="ECO:0000256" key="2">
    <source>
        <dbReference type="ARBA" id="ARBA00022723"/>
    </source>
</evidence>
<dbReference type="GeneID" id="77676230"/>
<dbReference type="InterPro" id="IPR037278">
    <property type="entry name" value="ARFGAP/RecO"/>
</dbReference>
<dbReference type="SMART" id="SM00105">
    <property type="entry name" value="ArfGap"/>
    <property type="match status" value="1"/>
</dbReference>
<keyword evidence="9" id="KW-1185">Reference proteome</keyword>
<keyword evidence="3 5" id="KW-0863">Zinc-finger</keyword>
<dbReference type="SUPFAM" id="SSF57863">
    <property type="entry name" value="ArfGap/RecO-like zinc finger"/>
    <property type="match status" value="1"/>
</dbReference>
<feature type="compositionally biased region" description="Polar residues" evidence="6">
    <location>
        <begin position="204"/>
        <end position="218"/>
    </location>
</feature>
<dbReference type="PROSITE" id="PS51257">
    <property type="entry name" value="PROKAR_LIPOPROTEIN"/>
    <property type="match status" value="1"/>
</dbReference>
<evidence type="ECO:0000259" key="7">
    <source>
        <dbReference type="PROSITE" id="PS50115"/>
    </source>
</evidence>
<dbReference type="HOGENOM" id="CLU_1034756_0_0_1"/>
<protein>
    <recommendedName>
        <fullName evidence="7">Arf-GAP domain-containing protein</fullName>
    </recommendedName>
</protein>
<dbReference type="Pfam" id="PF01412">
    <property type="entry name" value="ArfGap"/>
    <property type="match status" value="1"/>
</dbReference>
<keyword evidence="4" id="KW-0862">Zinc</keyword>
<dbReference type="Gene3D" id="1.10.220.150">
    <property type="entry name" value="Arf GTPase activating protein"/>
    <property type="match status" value="1"/>
</dbReference>
<comment type="caution">
    <text evidence="8">The sequence shown here is derived from an EMBL/GenBank/DDBJ whole genome shotgun (WGS) entry which is preliminary data.</text>
</comment>
<evidence type="ECO:0000313" key="9">
    <source>
        <dbReference type="Proteomes" id="UP000054524"/>
    </source>
</evidence>
<feature type="region of interest" description="Disordered" evidence="6">
    <location>
        <begin position="118"/>
        <end position="164"/>
    </location>
</feature>